<dbReference type="Gene3D" id="3.50.50.60">
    <property type="entry name" value="FAD/NAD(P)-binding domain"/>
    <property type="match status" value="1"/>
</dbReference>
<dbReference type="Proteomes" id="UP000273786">
    <property type="component" value="Unassembled WGS sequence"/>
</dbReference>
<dbReference type="PANTHER" id="PTHR13847:SF193">
    <property type="entry name" value="PYRUVATE DEHYDROGENASE PHOSPHATASE REGULATORY SUBUNIT, MITOCHONDRIAL"/>
    <property type="match status" value="1"/>
</dbReference>
<dbReference type="GO" id="GO:0005737">
    <property type="term" value="C:cytoplasm"/>
    <property type="evidence" value="ECO:0007669"/>
    <property type="project" value="TreeGrafter"/>
</dbReference>
<protein>
    <submittedName>
        <fullName evidence="3">FAD-binding oxidoreductase</fullName>
    </submittedName>
</protein>
<sequence length="494" mass="54179">MVTIVVIALPDSLFARSMIGPASRPDDWQVRLGRRPRAVTLLDVLSMFSFRTWTAYDRIVSPLAIIRRPNTTSPPYVTYILQTNGSLREVRMSRRIVVVGGGVVGCSVAWHLADAGAGEIILLDREQLGSGTTWHSAGNITWQPTPSHDSSVLYALDTIARLERETGQNTGWLQTGRLSLAQDPNQIRRYESYHRDATIRGIASRMLSPEEAGRLNPLLNPESASAFWLNPLSGRVNPADLTAAYARGARQRGVRIVENCRATELEIQSGRIVGVSTSTGLIAADAVVVAGGMWSRLLLETSGIALPQWSVEHFYVIADVTPRLVASTPSFVMSEHRVYGREEAGGMLVGAFDENAKTIDAAAMPDPFAFTLFEPDWDKLAPYFQSAMEIFPFLADAPIRRFINGPESFTPDGSPLIGPWPDVQGLFLCTAMNSEGVTWSAMAGRLTAELVTDVKPSFDTSHCAPARFGRQAADIDWLKRQISQHATEPARRSD</sequence>
<dbReference type="InterPro" id="IPR006076">
    <property type="entry name" value="FAD-dep_OxRdtase"/>
</dbReference>
<dbReference type="InterPro" id="IPR036188">
    <property type="entry name" value="FAD/NAD-bd_sf"/>
</dbReference>
<evidence type="ECO:0000313" key="4">
    <source>
        <dbReference type="Proteomes" id="UP000273786"/>
    </source>
</evidence>
<feature type="domain" description="FAD dependent oxidoreductase" evidence="2">
    <location>
        <begin position="95"/>
        <end position="450"/>
    </location>
</feature>
<dbReference type="AlphaFoldDB" id="A0A3P3EL74"/>
<name>A0A3P3EL74_9HYPH</name>
<keyword evidence="4" id="KW-1185">Reference proteome</keyword>
<dbReference type="PANTHER" id="PTHR13847">
    <property type="entry name" value="SARCOSINE DEHYDROGENASE-RELATED"/>
    <property type="match status" value="1"/>
</dbReference>
<dbReference type="GO" id="GO:0016491">
    <property type="term" value="F:oxidoreductase activity"/>
    <property type="evidence" value="ECO:0007669"/>
    <property type="project" value="UniProtKB-KW"/>
</dbReference>
<proteinExistence type="predicted"/>
<dbReference type="SUPFAM" id="SSF54373">
    <property type="entry name" value="FAD-linked reductases, C-terminal domain"/>
    <property type="match status" value="1"/>
</dbReference>
<reference evidence="3 4" key="1">
    <citation type="submission" date="2018-11" db="EMBL/GenBank/DDBJ databases">
        <title>the genome of Mesorhizobium tamadayense DSM 28320.</title>
        <authorList>
            <person name="Gao J."/>
        </authorList>
    </citation>
    <scope>NUCLEOTIDE SEQUENCE [LARGE SCALE GENOMIC DNA]</scope>
    <source>
        <strain evidence="3 4">DSM 28320</strain>
    </source>
</reference>
<gene>
    <name evidence="3" type="ORF">EH240_36435</name>
</gene>
<accession>A0A3P3EL74</accession>
<keyword evidence="1" id="KW-0560">Oxidoreductase</keyword>
<evidence type="ECO:0000313" key="3">
    <source>
        <dbReference type="EMBL" id="RRH87139.1"/>
    </source>
</evidence>
<dbReference type="Pfam" id="PF01266">
    <property type="entry name" value="DAO"/>
    <property type="match status" value="1"/>
</dbReference>
<organism evidence="3 4">
    <name type="scientific">Mesorhizobium tamadayense</name>
    <dbReference type="NCBI Taxonomy" id="425306"/>
    <lineage>
        <taxon>Bacteria</taxon>
        <taxon>Pseudomonadati</taxon>
        <taxon>Pseudomonadota</taxon>
        <taxon>Alphaproteobacteria</taxon>
        <taxon>Hyphomicrobiales</taxon>
        <taxon>Phyllobacteriaceae</taxon>
        <taxon>Mesorhizobium</taxon>
    </lineage>
</organism>
<dbReference type="EMBL" id="RQXT01000113">
    <property type="protein sequence ID" value="RRH87139.1"/>
    <property type="molecule type" value="Genomic_DNA"/>
</dbReference>
<comment type="caution">
    <text evidence="3">The sequence shown here is derived from an EMBL/GenBank/DDBJ whole genome shotgun (WGS) entry which is preliminary data.</text>
</comment>
<evidence type="ECO:0000259" key="2">
    <source>
        <dbReference type="Pfam" id="PF01266"/>
    </source>
</evidence>
<dbReference type="OrthoDB" id="9814969at2"/>
<dbReference type="Gene3D" id="3.30.9.10">
    <property type="entry name" value="D-Amino Acid Oxidase, subunit A, domain 2"/>
    <property type="match status" value="1"/>
</dbReference>
<dbReference type="SUPFAM" id="SSF51905">
    <property type="entry name" value="FAD/NAD(P)-binding domain"/>
    <property type="match status" value="1"/>
</dbReference>
<evidence type="ECO:0000256" key="1">
    <source>
        <dbReference type="ARBA" id="ARBA00023002"/>
    </source>
</evidence>